<dbReference type="Gene3D" id="2.40.128.620">
    <property type="match status" value="2"/>
</dbReference>
<dbReference type="CDD" id="cd00112">
    <property type="entry name" value="LDLa"/>
    <property type="match status" value="4"/>
</dbReference>
<dbReference type="OrthoDB" id="8831087at2759"/>
<gene>
    <name evidence="9" type="ORF">GE061_014067</name>
</gene>
<comment type="subcellular location">
    <subcellularLocation>
        <location evidence="2">Endomembrane system</location>
    </subcellularLocation>
    <subcellularLocation>
        <location evidence="1">Membrane</location>
        <topology evidence="1">Single-pass membrane protein</topology>
    </subcellularLocation>
</comment>
<feature type="disulfide bond" evidence="8">
    <location>
        <begin position="435"/>
        <end position="450"/>
    </location>
</feature>
<dbReference type="PROSITE" id="PS01209">
    <property type="entry name" value="LDLRA_1"/>
    <property type="match status" value="2"/>
</dbReference>
<dbReference type="SMART" id="SM00192">
    <property type="entry name" value="LDLa"/>
    <property type="match status" value="4"/>
</dbReference>
<evidence type="ECO:0000256" key="8">
    <source>
        <dbReference type="PROSITE-ProRule" id="PRU00124"/>
    </source>
</evidence>
<dbReference type="InterPro" id="IPR050685">
    <property type="entry name" value="LDLR"/>
</dbReference>
<keyword evidence="6" id="KW-0472">Membrane</keyword>
<dbReference type="SUPFAM" id="SSF57424">
    <property type="entry name" value="LDL receptor-like module"/>
    <property type="match status" value="4"/>
</dbReference>
<dbReference type="GO" id="GO:0016192">
    <property type="term" value="P:vesicle-mediated transport"/>
    <property type="evidence" value="ECO:0007669"/>
    <property type="project" value="UniProtKB-ARBA"/>
</dbReference>
<keyword evidence="7 8" id="KW-1015">Disulfide bond</keyword>
<dbReference type="GO" id="GO:0005886">
    <property type="term" value="C:plasma membrane"/>
    <property type="evidence" value="ECO:0007669"/>
    <property type="project" value="TreeGrafter"/>
</dbReference>
<keyword evidence="5" id="KW-1133">Transmembrane helix</keyword>
<evidence type="ECO:0000313" key="9">
    <source>
        <dbReference type="EMBL" id="KAF6210954.1"/>
    </source>
</evidence>
<feature type="disulfide bond" evidence="8">
    <location>
        <begin position="315"/>
        <end position="330"/>
    </location>
</feature>
<dbReference type="EMBL" id="WIXP02000005">
    <property type="protein sequence ID" value="KAF6210954.1"/>
    <property type="molecule type" value="Genomic_DNA"/>
</dbReference>
<reference evidence="9" key="1">
    <citation type="journal article" date="2021" name="Mol. Ecol. Resour.">
        <title>Apolygus lucorum genome provides insights into omnivorousness and mesophyll feeding.</title>
        <authorList>
            <person name="Liu Y."/>
            <person name="Liu H."/>
            <person name="Wang H."/>
            <person name="Huang T."/>
            <person name="Liu B."/>
            <person name="Yang B."/>
            <person name="Yin L."/>
            <person name="Li B."/>
            <person name="Zhang Y."/>
            <person name="Zhang S."/>
            <person name="Jiang F."/>
            <person name="Zhang X."/>
            <person name="Ren Y."/>
            <person name="Wang B."/>
            <person name="Wang S."/>
            <person name="Lu Y."/>
            <person name="Wu K."/>
            <person name="Fan W."/>
            <person name="Wang G."/>
        </authorList>
    </citation>
    <scope>NUCLEOTIDE SEQUENCE</scope>
    <source>
        <strain evidence="9">12Hb</strain>
    </source>
</reference>
<sequence length="516" mass="56983">MEPSFFLAIFLACVGCSLAVQFPQTTFLKSQRPPLKAIKSPKLIRASSLWTSTRDSRIVLPLDNPTVDSVEATLSWKNMARGERLGSSFVLKKGEQFVEYAVLYKPRDSSFVVRGLLDATGYMGELKVLRNKEALAKINSTSAKDSTIFKLDTPRIISGSESEMILSVLTTLPPSSVLLESVSVGFNIPKQKEDAVLEVSDLARNDSGTAVIHVVPNTVSVVVNDLPAQTVVKIVMRGTGAKSSNKAINTMFLFTGSVTNVAERVPQVSATATRLGLLNNVQRRPTVTCYVKNKPPFQGFPCHDSNVCIPLHWECDGEEDCDGGYDENGCQGGLSAYTRQYINRPNSFQQTGRCKRGEFECLSRGVNVCLPTNWLCDGRRDCTNGWDENQANCDANRWGYPNSGNNYHLVYNPGQCGRSQFRCQKGGCVSMRLLCDGRNDCRDGSDEDDCPEDGGSEIDEEIYSPDNCDPDHEYACSGFRKKCVPRPWVCDDEDDCPGGEDESDDLCNNHFHNFND</sequence>
<proteinExistence type="predicted"/>
<dbReference type="PANTHER" id="PTHR24270:SF62">
    <property type="entry name" value="LOW-DENSITY LIPOPROTEIN RECEPTOR-RELATED PROTEIN 2"/>
    <property type="match status" value="1"/>
</dbReference>
<feature type="disulfide bond" evidence="8">
    <location>
        <begin position="423"/>
        <end position="441"/>
    </location>
</feature>
<dbReference type="InterPro" id="IPR023415">
    <property type="entry name" value="LDLR_class-A_CS"/>
</dbReference>
<feature type="disulfide bond" evidence="8">
    <location>
        <begin position="416"/>
        <end position="428"/>
    </location>
</feature>
<accession>A0A6A4KF58</accession>
<keyword evidence="3" id="KW-0812">Transmembrane</keyword>
<dbReference type="Proteomes" id="UP000466442">
    <property type="component" value="Linkage Group LG5"/>
</dbReference>
<dbReference type="GO" id="GO:0012505">
    <property type="term" value="C:endomembrane system"/>
    <property type="evidence" value="ECO:0007669"/>
    <property type="project" value="UniProtKB-SubCell"/>
</dbReference>
<evidence type="ECO:0000256" key="2">
    <source>
        <dbReference type="ARBA" id="ARBA00004308"/>
    </source>
</evidence>
<evidence type="ECO:0000313" key="10">
    <source>
        <dbReference type="Proteomes" id="UP000466442"/>
    </source>
</evidence>
<dbReference type="PRINTS" id="PR00261">
    <property type="entry name" value="LDLRECEPTOR"/>
</dbReference>
<evidence type="ECO:0000256" key="1">
    <source>
        <dbReference type="ARBA" id="ARBA00004167"/>
    </source>
</evidence>
<comment type="caution">
    <text evidence="8">Lacks conserved residue(s) required for the propagation of feature annotation.</text>
</comment>
<name>A0A6A4KF58_APOLU</name>
<comment type="caution">
    <text evidence="9">The sequence shown here is derived from an EMBL/GenBank/DDBJ whole genome shotgun (WGS) entry which is preliminary data.</text>
</comment>
<evidence type="ECO:0000256" key="7">
    <source>
        <dbReference type="ARBA" id="ARBA00023157"/>
    </source>
</evidence>
<dbReference type="InterPro" id="IPR036055">
    <property type="entry name" value="LDL_receptor-like_sf"/>
</dbReference>
<dbReference type="PROSITE" id="PS50068">
    <property type="entry name" value="LDLRA_2"/>
    <property type="match status" value="4"/>
</dbReference>
<keyword evidence="10" id="KW-1185">Reference proteome</keyword>
<dbReference type="AlphaFoldDB" id="A0A6A4KF58"/>
<evidence type="ECO:0000256" key="4">
    <source>
        <dbReference type="ARBA" id="ARBA00022737"/>
    </source>
</evidence>
<organism evidence="9 10">
    <name type="scientific">Apolygus lucorum</name>
    <name type="common">Small green plant bug</name>
    <name type="synonym">Lygocoris lucorum</name>
    <dbReference type="NCBI Taxonomy" id="248454"/>
    <lineage>
        <taxon>Eukaryota</taxon>
        <taxon>Metazoa</taxon>
        <taxon>Ecdysozoa</taxon>
        <taxon>Arthropoda</taxon>
        <taxon>Hexapoda</taxon>
        <taxon>Insecta</taxon>
        <taxon>Pterygota</taxon>
        <taxon>Neoptera</taxon>
        <taxon>Paraneoptera</taxon>
        <taxon>Hemiptera</taxon>
        <taxon>Heteroptera</taxon>
        <taxon>Panheteroptera</taxon>
        <taxon>Cimicomorpha</taxon>
        <taxon>Miridae</taxon>
        <taxon>Mirini</taxon>
        <taxon>Apolygus</taxon>
    </lineage>
</organism>
<dbReference type="InterPro" id="IPR002172">
    <property type="entry name" value="LDrepeatLR_classA_rpt"/>
</dbReference>
<dbReference type="Gene3D" id="4.10.400.10">
    <property type="entry name" value="Low-density Lipoprotein Receptor"/>
    <property type="match status" value="2"/>
</dbReference>
<keyword evidence="4" id="KW-0677">Repeat</keyword>
<dbReference type="Pfam" id="PF00057">
    <property type="entry name" value="Ldl_recept_a"/>
    <property type="match status" value="3"/>
</dbReference>
<dbReference type="PANTHER" id="PTHR24270">
    <property type="entry name" value="LOW-DENSITY LIPOPROTEIN RECEPTOR-RELATED"/>
    <property type="match status" value="1"/>
</dbReference>
<evidence type="ECO:0000256" key="5">
    <source>
        <dbReference type="ARBA" id="ARBA00022989"/>
    </source>
</evidence>
<evidence type="ECO:0000256" key="6">
    <source>
        <dbReference type="ARBA" id="ARBA00023136"/>
    </source>
</evidence>
<evidence type="ECO:0000256" key="3">
    <source>
        <dbReference type="ARBA" id="ARBA00022692"/>
    </source>
</evidence>
<protein>
    <submittedName>
        <fullName evidence="9">Uncharacterized protein</fullName>
    </submittedName>
</protein>